<protein>
    <submittedName>
        <fullName evidence="1">Uncharacterized protein</fullName>
    </submittedName>
</protein>
<reference evidence="1 2" key="1">
    <citation type="submission" date="2019-03" db="EMBL/GenBank/DDBJ databases">
        <title>Genomic Encyclopedia of Type Strains, Phase IV (KMG-IV): sequencing the most valuable type-strain genomes for metagenomic binning, comparative biology and taxonomic classification.</title>
        <authorList>
            <person name="Goeker M."/>
        </authorList>
    </citation>
    <scope>NUCLEOTIDE SEQUENCE [LARGE SCALE GENOMIC DNA]</scope>
    <source>
        <strain evidence="1 2">DSM 19345</strain>
    </source>
</reference>
<dbReference type="EMBL" id="SMAK01000005">
    <property type="protein sequence ID" value="TCT10616.1"/>
    <property type="molecule type" value="Genomic_DNA"/>
</dbReference>
<gene>
    <name evidence="1" type="ORF">EDC22_105115</name>
</gene>
<keyword evidence="2" id="KW-1185">Reference proteome</keyword>
<sequence length="76" mass="7631">MTWPPQQTRAGVVLLSVLPSEPASVDAPSAWCLGAPRSGLLVGHVTASDTVVAAAVVAMAEEFDTAAAQAGTEAAR</sequence>
<dbReference type="AlphaFoldDB" id="A0A4R3MBC0"/>
<dbReference type="RefSeq" id="WP_132806465.1">
    <property type="nucleotide sequence ID" value="NZ_SMAK01000005.1"/>
</dbReference>
<accession>A0A4R3MBC0</accession>
<evidence type="ECO:0000313" key="1">
    <source>
        <dbReference type="EMBL" id="TCT10616.1"/>
    </source>
</evidence>
<proteinExistence type="predicted"/>
<comment type="caution">
    <text evidence="1">The sequence shown here is derived from an EMBL/GenBank/DDBJ whole genome shotgun (WGS) entry which is preliminary data.</text>
</comment>
<organism evidence="1 2">
    <name type="scientific">Tepidamorphus gemmatus</name>
    <dbReference type="NCBI Taxonomy" id="747076"/>
    <lineage>
        <taxon>Bacteria</taxon>
        <taxon>Pseudomonadati</taxon>
        <taxon>Pseudomonadota</taxon>
        <taxon>Alphaproteobacteria</taxon>
        <taxon>Hyphomicrobiales</taxon>
        <taxon>Tepidamorphaceae</taxon>
        <taxon>Tepidamorphus</taxon>
    </lineage>
</organism>
<dbReference type="Proteomes" id="UP000295678">
    <property type="component" value="Unassembled WGS sequence"/>
</dbReference>
<name>A0A4R3MBC0_9HYPH</name>
<evidence type="ECO:0000313" key="2">
    <source>
        <dbReference type="Proteomes" id="UP000295678"/>
    </source>
</evidence>